<evidence type="ECO:0000313" key="1">
    <source>
        <dbReference type="EMBL" id="CUK25038.1"/>
    </source>
</evidence>
<name>A0A0P1IN86_9RHOB</name>
<keyword evidence="2" id="KW-1185">Reference proteome</keyword>
<organism evidence="1 2">
    <name type="scientific">Cognatishimia activa</name>
    <dbReference type="NCBI Taxonomy" id="1715691"/>
    <lineage>
        <taxon>Bacteria</taxon>
        <taxon>Pseudomonadati</taxon>
        <taxon>Pseudomonadota</taxon>
        <taxon>Alphaproteobacteria</taxon>
        <taxon>Rhodobacterales</taxon>
        <taxon>Paracoccaceae</taxon>
        <taxon>Cognatishimia</taxon>
    </lineage>
</organism>
<sequence length="69" mass="7430">MRGKAYRPIRVGLSFGGSKSALSPYLPNAARLANDLFRGVGSGLWAAPRRCDEADGIGFLVYLVFIEIA</sequence>
<dbReference type="Proteomes" id="UP000051184">
    <property type="component" value="Unassembled WGS sequence"/>
</dbReference>
<evidence type="ECO:0000313" key="2">
    <source>
        <dbReference type="Proteomes" id="UP000051184"/>
    </source>
</evidence>
<protein>
    <submittedName>
        <fullName evidence="1">Uncharacterized protein</fullName>
    </submittedName>
</protein>
<reference evidence="2" key="1">
    <citation type="submission" date="2015-09" db="EMBL/GenBank/DDBJ databases">
        <authorList>
            <person name="Rodrigo-Torres Lidia"/>
            <person name="Arahal R.David."/>
        </authorList>
    </citation>
    <scope>NUCLEOTIDE SEQUENCE [LARGE SCALE GENOMIC DNA]</scope>
    <source>
        <strain evidence="2">CECT 5114</strain>
    </source>
</reference>
<accession>A0A0P1IN86</accession>
<proteinExistence type="predicted"/>
<dbReference type="STRING" id="1715691.TA5113_02478"/>
<dbReference type="AlphaFoldDB" id="A0A0P1IN86"/>
<dbReference type="EMBL" id="CYUE01000006">
    <property type="protein sequence ID" value="CUK25038.1"/>
    <property type="molecule type" value="Genomic_DNA"/>
</dbReference>
<gene>
    <name evidence="1" type="ORF">TA5114_00828</name>
</gene>